<dbReference type="NCBIfam" id="TIGR02532">
    <property type="entry name" value="IV_pilin_GFxxxE"/>
    <property type="match status" value="1"/>
</dbReference>
<accession>A0ABT8MQJ3</accession>
<proteinExistence type="predicted"/>
<gene>
    <name evidence="4" type="ORF">QWY15_07580</name>
</gene>
<evidence type="ECO:0000313" key="5">
    <source>
        <dbReference type="Proteomes" id="UP001172054"/>
    </source>
</evidence>
<dbReference type="RefSeq" id="WP_301725921.1">
    <property type="nucleotide sequence ID" value="NZ_JAUJWW010000002.1"/>
</dbReference>
<keyword evidence="2" id="KW-0178">Competence</keyword>
<evidence type="ECO:0000256" key="1">
    <source>
        <dbReference type="ARBA" id="ARBA00004241"/>
    </source>
</evidence>
<reference evidence="4 5" key="1">
    <citation type="submission" date="2023-06" db="EMBL/GenBank/DDBJ databases">
        <title>Novel species in genus Planococcus.</title>
        <authorList>
            <person name="Ning S."/>
        </authorList>
    </citation>
    <scope>NUCLEOTIDE SEQUENCE [LARGE SCALE GENOMIC DNA]</scope>
    <source>
        <strain evidence="4 5">N064</strain>
    </source>
</reference>
<dbReference type="Pfam" id="PF07963">
    <property type="entry name" value="N_methyl"/>
    <property type="match status" value="1"/>
</dbReference>
<keyword evidence="3" id="KW-1133">Transmembrane helix</keyword>
<evidence type="ECO:0000256" key="3">
    <source>
        <dbReference type="SAM" id="Phobius"/>
    </source>
</evidence>
<name>A0ABT8MQJ3_9BACL</name>
<dbReference type="InterPro" id="IPR012902">
    <property type="entry name" value="N_methyl_site"/>
</dbReference>
<evidence type="ECO:0000256" key="2">
    <source>
        <dbReference type="ARBA" id="ARBA00023287"/>
    </source>
</evidence>
<dbReference type="Proteomes" id="UP001172054">
    <property type="component" value="Unassembled WGS sequence"/>
</dbReference>
<comment type="caution">
    <text evidence="4">The sequence shown here is derived from an EMBL/GenBank/DDBJ whole genome shotgun (WGS) entry which is preliminary data.</text>
</comment>
<keyword evidence="3" id="KW-0812">Transmembrane</keyword>
<feature type="transmembrane region" description="Helical" evidence="3">
    <location>
        <begin position="12"/>
        <end position="36"/>
    </location>
</feature>
<dbReference type="EMBL" id="JAUJWW010000002">
    <property type="protein sequence ID" value="MDN7227160.1"/>
    <property type="molecule type" value="Genomic_DNA"/>
</dbReference>
<evidence type="ECO:0000313" key="4">
    <source>
        <dbReference type="EMBL" id="MDN7227160.1"/>
    </source>
</evidence>
<dbReference type="PROSITE" id="PS00409">
    <property type="entry name" value="PROKAR_NTER_METHYL"/>
    <property type="match status" value="1"/>
</dbReference>
<comment type="subcellular location">
    <subcellularLocation>
        <location evidence="1">Cell surface</location>
    </subcellularLocation>
</comment>
<protein>
    <submittedName>
        <fullName evidence="4">Prepilin-type N-terminal cleavage/methylation domain-containing protein</fullName>
    </submittedName>
</protein>
<organism evidence="4 5">
    <name type="scientific">Planococcus liqunii</name>
    <dbReference type="NCBI Taxonomy" id="3058394"/>
    <lineage>
        <taxon>Bacteria</taxon>
        <taxon>Bacillati</taxon>
        <taxon>Bacillota</taxon>
        <taxon>Bacilli</taxon>
        <taxon>Bacillales</taxon>
        <taxon>Caryophanaceae</taxon>
        <taxon>Planococcus</taxon>
    </lineage>
</organism>
<sequence>MKKLVKTEKGFTLVEVLASIVLLTLIVTTFMMMFAMGARTNVASEGLFNSTYEVQNVMEKIIELSDQSAAPTARVQTIKSELGYTQQTRVVKNGTSWARLTKKVGNQHVMEIRLEETESQFVRVLVEVSEEGNGKSKAKMETLLTWKGVNP</sequence>
<keyword evidence="5" id="KW-1185">Reference proteome</keyword>
<keyword evidence="3" id="KW-0472">Membrane</keyword>